<dbReference type="Gene3D" id="3.40.309.10">
    <property type="entry name" value="Aldehyde Dehydrogenase, Chain A, domain 2"/>
    <property type="match status" value="1"/>
</dbReference>
<evidence type="ECO:0000256" key="3">
    <source>
        <dbReference type="ARBA" id="ARBA00050326"/>
    </source>
</evidence>
<protein>
    <recommendedName>
        <fullName evidence="6">3-sulfolactaldehyde dehydrogenase</fullName>
        <ecNumber evidence="5">1.2.1.97</ecNumber>
    </recommendedName>
</protein>
<dbReference type="RefSeq" id="WP_143896805.1">
    <property type="nucleotide sequence ID" value="NZ_CP041666.1"/>
</dbReference>
<evidence type="ECO:0000256" key="1">
    <source>
        <dbReference type="ARBA" id="ARBA00009986"/>
    </source>
</evidence>
<dbReference type="InterPro" id="IPR051020">
    <property type="entry name" value="ALDH-related_metabolic_enz"/>
</dbReference>
<comment type="catalytic activity">
    <reaction evidence="3">
        <text>(2S)-3-sulfolactaldehyde + NAD(+) + H2O = (2S)-3-sulfolactate + NADH + 2 H(+)</text>
        <dbReference type="Rhea" id="RHEA:47932"/>
        <dbReference type="ChEBI" id="CHEBI:15377"/>
        <dbReference type="ChEBI" id="CHEBI:15378"/>
        <dbReference type="ChEBI" id="CHEBI:57540"/>
        <dbReference type="ChEBI" id="CHEBI:57945"/>
        <dbReference type="ChEBI" id="CHEBI:61289"/>
        <dbReference type="ChEBI" id="CHEBI:90109"/>
        <dbReference type="EC" id="1.2.1.97"/>
    </reaction>
    <physiologicalReaction direction="left-to-right" evidence="3">
        <dbReference type="Rhea" id="RHEA:47933"/>
    </physiologicalReaction>
</comment>
<dbReference type="InterPro" id="IPR015590">
    <property type="entry name" value="Aldehyde_DH_dom"/>
</dbReference>
<dbReference type="FunFam" id="3.40.605.10:FF:000007">
    <property type="entry name" value="NAD/NADP-dependent betaine aldehyde dehydrogenase"/>
    <property type="match status" value="1"/>
</dbReference>
<keyword evidence="9" id="KW-1185">Reference proteome</keyword>
<dbReference type="Proteomes" id="UP000315215">
    <property type="component" value="Chromosome"/>
</dbReference>
<dbReference type="GO" id="GO:0008911">
    <property type="term" value="F:lactaldehyde dehydrogenase (NAD+) activity"/>
    <property type="evidence" value="ECO:0007669"/>
    <property type="project" value="TreeGrafter"/>
</dbReference>
<organism evidence="8 9">
    <name type="scientific">Radiobacillus deserti</name>
    <dbReference type="NCBI Taxonomy" id="2594883"/>
    <lineage>
        <taxon>Bacteria</taxon>
        <taxon>Bacillati</taxon>
        <taxon>Bacillota</taxon>
        <taxon>Bacilli</taxon>
        <taxon>Bacillales</taxon>
        <taxon>Bacillaceae</taxon>
        <taxon>Radiobacillus</taxon>
    </lineage>
</organism>
<comment type="function">
    <text evidence="4">Part of the sulfo-TAL (or sulfo-SFT) pathway, a D-sulfoquinovose degradation pathway that produces sulfolactate (SL). Catalyzes the oxidation of 3-sulfolactaldehyde (SLA) to sulfolactate (SL).</text>
</comment>
<dbReference type="AlphaFoldDB" id="A0A516KKC5"/>
<sequence length="481" mass="52064">MQTKVRTERMLIGGEWVYSESTFDVCDPQDNQVLAKVPAATEAHMLDAISKAKLAFEAHGTWPTHDRIRVLQNVAVYLETHLERFAKTIASEGSKTIREARGEVRRAIQTIQISAEEARRLSGETIQFDQHPGSENRVGYSYRFPIGVIGAITPFNDPLNLVAHKVGPAIAAGNAIVVKPASITPLSALLLAEAFQEAGLPKGMLSVVTGSGAEIGDALITHPDVKMISFTGGLDAGESIANRIGIKKMNMELGSNSPVIVLEDADLHVAVPACVSGAFSAVGQNCIGVQRIYVQELVYEAFLSSFVEQASQLIVGDKRDEYTDMGPMIHEREAKRVESWVAEAILDGAELIHGGKRYGAFYEPTILTNVPVTSKIVNEEIFGPVVIIERVRDVQEAVEKSNQVNYGLQAGIFTGSLEAAYYAIQKLDVGGVMVNDSSDYRIDFMPFGGVKGSGLGREGVRDSIEAMTEPKVVCFQLKGLA</sequence>
<dbReference type="SUPFAM" id="SSF53720">
    <property type="entry name" value="ALDH-like"/>
    <property type="match status" value="1"/>
</dbReference>
<dbReference type="Gene3D" id="3.40.605.10">
    <property type="entry name" value="Aldehyde Dehydrogenase, Chain A, domain 1"/>
    <property type="match status" value="1"/>
</dbReference>
<name>A0A516KKC5_9BACI</name>
<dbReference type="FunFam" id="3.40.309.10:FF:000009">
    <property type="entry name" value="Aldehyde dehydrogenase A"/>
    <property type="match status" value="1"/>
</dbReference>
<dbReference type="PANTHER" id="PTHR42991:SF1">
    <property type="entry name" value="ALDEHYDE DEHYDROGENASE"/>
    <property type="match status" value="1"/>
</dbReference>
<dbReference type="EMBL" id="CP041666">
    <property type="protein sequence ID" value="QDP41853.1"/>
    <property type="molecule type" value="Genomic_DNA"/>
</dbReference>
<dbReference type="InterPro" id="IPR016163">
    <property type="entry name" value="Ald_DH_C"/>
</dbReference>
<dbReference type="EC" id="1.2.1.97" evidence="5"/>
<accession>A0A516KKC5</accession>
<comment type="similarity">
    <text evidence="1">Belongs to the aldehyde dehydrogenase family.</text>
</comment>
<dbReference type="InterPro" id="IPR016161">
    <property type="entry name" value="Ald_DH/histidinol_DH"/>
</dbReference>
<evidence type="ECO:0000256" key="2">
    <source>
        <dbReference type="ARBA" id="ARBA00023002"/>
    </source>
</evidence>
<dbReference type="Pfam" id="PF00171">
    <property type="entry name" value="Aldedh"/>
    <property type="match status" value="1"/>
</dbReference>
<feature type="domain" description="Aldehyde dehydrogenase" evidence="7">
    <location>
        <begin position="16"/>
        <end position="473"/>
    </location>
</feature>
<dbReference type="CDD" id="cd07149">
    <property type="entry name" value="ALDH_y4uC"/>
    <property type="match status" value="1"/>
</dbReference>
<gene>
    <name evidence="8" type="ORF">FN924_17750</name>
</gene>
<evidence type="ECO:0000313" key="8">
    <source>
        <dbReference type="EMBL" id="QDP41853.1"/>
    </source>
</evidence>
<dbReference type="OrthoDB" id="9762913at2"/>
<dbReference type="InterPro" id="IPR016162">
    <property type="entry name" value="Ald_DH_N"/>
</dbReference>
<reference evidence="8 9" key="1">
    <citation type="submission" date="2019-07" db="EMBL/GenBank/DDBJ databases">
        <authorList>
            <person name="Li J."/>
        </authorList>
    </citation>
    <scope>NUCLEOTIDE SEQUENCE [LARGE SCALE GENOMIC DNA]</scope>
    <source>
        <strain evidence="8 9">TKL69</strain>
    </source>
</reference>
<evidence type="ECO:0000313" key="9">
    <source>
        <dbReference type="Proteomes" id="UP000315215"/>
    </source>
</evidence>
<evidence type="ECO:0000256" key="4">
    <source>
        <dbReference type="ARBA" id="ARBA00054572"/>
    </source>
</evidence>
<dbReference type="PANTHER" id="PTHR42991">
    <property type="entry name" value="ALDEHYDE DEHYDROGENASE"/>
    <property type="match status" value="1"/>
</dbReference>
<evidence type="ECO:0000256" key="5">
    <source>
        <dbReference type="ARBA" id="ARBA00066984"/>
    </source>
</evidence>
<proteinExistence type="inferred from homology"/>
<dbReference type="KEGG" id="aqt:FN924_17750"/>
<keyword evidence="2" id="KW-0560">Oxidoreductase</keyword>
<evidence type="ECO:0000256" key="6">
    <source>
        <dbReference type="ARBA" id="ARBA00067277"/>
    </source>
</evidence>
<evidence type="ECO:0000259" key="7">
    <source>
        <dbReference type="Pfam" id="PF00171"/>
    </source>
</evidence>